<proteinExistence type="predicted"/>
<keyword evidence="1" id="KW-0812">Transmembrane</keyword>
<keyword evidence="1" id="KW-0472">Membrane</keyword>
<feature type="transmembrane region" description="Helical" evidence="1">
    <location>
        <begin position="6"/>
        <end position="29"/>
    </location>
</feature>
<reference evidence="2 3" key="1">
    <citation type="submission" date="2024-09" db="EMBL/GenBank/DDBJ databases">
        <authorList>
            <person name="Sun Q."/>
            <person name="Mori K."/>
        </authorList>
    </citation>
    <scope>NUCLEOTIDE SEQUENCE [LARGE SCALE GENOMIC DNA]</scope>
    <source>
        <strain evidence="2 3">CGMCC 1.12926</strain>
    </source>
</reference>
<keyword evidence="3" id="KW-1185">Reference proteome</keyword>
<organism evidence="2 3">
    <name type="scientific">Flavobacterium procerum</name>
    <dbReference type="NCBI Taxonomy" id="1455569"/>
    <lineage>
        <taxon>Bacteria</taxon>
        <taxon>Pseudomonadati</taxon>
        <taxon>Bacteroidota</taxon>
        <taxon>Flavobacteriia</taxon>
        <taxon>Flavobacteriales</taxon>
        <taxon>Flavobacteriaceae</taxon>
        <taxon>Flavobacterium</taxon>
    </lineage>
</organism>
<dbReference type="EMBL" id="JBHLYW010000010">
    <property type="protein sequence ID" value="MFC0078382.1"/>
    <property type="molecule type" value="Genomic_DNA"/>
</dbReference>
<evidence type="ECO:0000256" key="1">
    <source>
        <dbReference type="SAM" id="Phobius"/>
    </source>
</evidence>
<comment type="caution">
    <text evidence="2">The sequence shown here is derived from an EMBL/GenBank/DDBJ whole genome shotgun (WGS) entry which is preliminary data.</text>
</comment>
<evidence type="ECO:0000313" key="3">
    <source>
        <dbReference type="Proteomes" id="UP001589734"/>
    </source>
</evidence>
<dbReference type="Proteomes" id="UP001589734">
    <property type="component" value="Unassembled WGS sequence"/>
</dbReference>
<dbReference type="RefSeq" id="WP_379684659.1">
    <property type="nucleotide sequence ID" value="NZ_JBHLYW010000010.1"/>
</dbReference>
<evidence type="ECO:0000313" key="2">
    <source>
        <dbReference type="EMBL" id="MFC0078382.1"/>
    </source>
</evidence>
<name>A0ABV6BSF3_9FLAO</name>
<sequence>MAFKRIKIAIITAIIIANLAFLLSIYNIFYYKKASFDTSEKAQINTDKIIKISSGAGNWEWNKINYDFYKEFHFDLNKNEIIEFCKIVNSSNAKYIENIRAEKWIEIEIEEKAPKTTIYLKQNIDNEVYFEINHKTFEGKELEKYIQKHAKKQL</sequence>
<gene>
    <name evidence="2" type="ORF">ACFFLS_15135</name>
</gene>
<accession>A0ABV6BSF3</accession>
<keyword evidence="1" id="KW-1133">Transmembrane helix</keyword>
<protein>
    <submittedName>
        <fullName evidence="2">Uncharacterized protein</fullName>
    </submittedName>
</protein>